<dbReference type="Proteomes" id="UP000235145">
    <property type="component" value="Unassembled WGS sequence"/>
</dbReference>
<feature type="compositionally biased region" description="Basic and acidic residues" evidence="1">
    <location>
        <begin position="101"/>
        <end position="112"/>
    </location>
</feature>
<evidence type="ECO:0000313" key="3">
    <source>
        <dbReference type="Proteomes" id="UP000235145"/>
    </source>
</evidence>
<organism evidence="2 3">
    <name type="scientific">Lactuca sativa</name>
    <name type="common">Garden lettuce</name>
    <dbReference type="NCBI Taxonomy" id="4236"/>
    <lineage>
        <taxon>Eukaryota</taxon>
        <taxon>Viridiplantae</taxon>
        <taxon>Streptophyta</taxon>
        <taxon>Embryophyta</taxon>
        <taxon>Tracheophyta</taxon>
        <taxon>Spermatophyta</taxon>
        <taxon>Magnoliopsida</taxon>
        <taxon>eudicotyledons</taxon>
        <taxon>Gunneridae</taxon>
        <taxon>Pentapetalae</taxon>
        <taxon>asterids</taxon>
        <taxon>campanulids</taxon>
        <taxon>Asterales</taxon>
        <taxon>Asteraceae</taxon>
        <taxon>Cichorioideae</taxon>
        <taxon>Cichorieae</taxon>
        <taxon>Lactucinae</taxon>
        <taxon>Lactuca</taxon>
    </lineage>
</organism>
<keyword evidence="3" id="KW-1185">Reference proteome</keyword>
<evidence type="ECO:0000313" key="2">
    <source>
        <dbReference type="EMBL" id="KAJ0205065.1"/>
    </source>
</evidence>
<proteinExistence type="predicted"/>
<evidence type="ECO:0000256" key="1">
    <source>
        <dbReference type="SAM" id="MobiDB-lite"/>
    </source>
</evidence>
<gene>
    <name evidence="2" type="ORF">LSAT_V11C500258680</name>
</gene>
<accession>A0A9R1VHX3</accession>
<comment type="caution">
    <text evidence="2">The sequence shown here is derived from an EMBL/GenBank/DDBJ whole genome shotgun (WGS) entry which is preliminary data.</text>
</comment>
<protein>
    <submittedName>
        <fullName evidence="2">Uncharacterized protein</fullName>
    </submittedName>
</protein>
<feature type="region of interest" description="Disordered" evidence="1">
    <location>
        <begin position="92"/>
        <end position="112"/>
    </location>
</feature>
<dbReference type="AlphaFoldDB" id="A0A9R1VHX3"/>
<dbReference type="EMBL" id="NBSK02000005">
    <property type="protein sequence ID" value="KAJ0205065.1"/>
    <property type="molecule type" value="Genomic_DNA"/>
</dbReference>
<sequence length="112" mass="12641">MTDPKWSMVKLYDDCDKLLDSKIVKLDDAVKAHMSNSKTSKVSSRIGKTSSINLSPSQKIIRESCNVTMLSAIAFMLTFMISEFKKREVKKYCSPPSYPDTSKDDSTDLFSK</sequence>
<reference evidence="2 3" key="1">
    <citation type="journal article" date="2017" name="Nat. Commun.">
        <title>Genome assembly with in vitro proximity ligation data and whole-genome triplication in lettuce.</title>
        <authorList>
            <person name="Reyes-Chin-Wo S."/>
            <person name="Wang Z."/>
            <person name="Yang X."/>
            <person name="Kozik A."/>
            <person name="Arikit S."/>
            <person name="Song C."/>
            <person name="Xia L."/>
            <person name="Froenicke L."/>
            <person name="Lavelle D.O."/>
            <person name="Truco M.J."/>
            <person name="Xia R."/>
            <person name="Zhu S."/>
            <person name="Xu C."/>
            <person name="Xu H."/>
            <person name="Xu X."/>
            <person name="Cox K."/>
            <person name="Korf I."/>
            <person name="Meyers B.C."/>
            <person name="Michelmore R.W."/>
        </authorList>
    </citation>
    <scope>NUCLEOTIDE SEQUENCE [LARGE SCALE GENOMIC DNA]</scope>
    <source>
        <strain evidence="3">cv. Salinas</strain>
        <tissue evidence="2">Seedlings</tissue>
    </source>
</reference>
<name>A0A9R1VHX3_LACSA</name>